<keyword evidence="2" id="KW-1003">Cell membrane</keyword>
<keyword evidence="3" id="KW-1133">Transmembrane helix</keyword>
<evidence type="ECO:0000256" key="3">
    <source>
        <dbReference type="SAM" id="Phobius"/>
    </source>
</evidence>
<comment type="subcellular location">
    <subcellularLocation>
        <location evidence="1">Cell membrane</location>
        <topology evidence="1">Multi-pass membrane protein</topology>
    </subcellularLocation>
</comment>
<sequence>MVLIDNDLRNIVKGIAEGRLLYANLKKTIAYTLTHLMPELYAVLFTFIVGFPLGLSSLQV</sequence>
<dbReference type="EMBL" id="UYRR01021162">
    <property type="protein sequence ID" value="VDK30854.1"/>
    <property type="molecule type" value="Genomic_DNA"/>
</dbReference>
<keyword evidence="3" id="KW-0812">Transmembrane</keyword>
<dbReference type="AlphaFoldDB" id="A0A0M3JL34"/>
<dbReference type="GO" id="GO:0005886">
    <property type="term" value="C:plasma membrane"/>
    <property type="evidence" value="ECO:0007669"/>
    <property type="project" value="UniProtKB-SubCell"/>
</dbReference>
<accession>A0A0M3JL34</accession>
<evidence type="ECO:0000256" key="1">
    <source>
        <dbReference type="ARBA" id="ARBA00004651"/>
    </source>
</evidence>
<reference evidence="6" key="1">
    <citation type="submission" date="2017-02" db="UniProtKB">
        <authorList>
            <consortium name="WormBaseParasite"/>
        </authorList>
    </citation>
    <scope>IDENTIFICATION</scope>
</reference>
<evidence type="ECO:0000256" key="2">
    <source>
        <dbReference type="ARBA" id="ARBA00022475"/>
    </source>
</evidence>
<dbReference type="GO" id="GO:1990573">
    <property type="term" value="P:potassium ion import across plasma membrane"/>
    <property type="evidence" value="ECO:0007669"/>
    <property type="project" value="TreeGrafter"/>
</dbReference>
<keyword evidence="5" id="KW-1185">Reference proteome</keyword>
<evidence type="ECO:0000313" key="4">
    <source>
        <dbReference type="EMBL" id="VDK30854.1"/>
    </source>
</evidence>
<gene>
    <name evidence="4" type="ORF">ASIM_LOCUS8119</name>
</gene>
<dbReference type="OrthoDB" id="3352408at2759"/>
<dbReference type="PANTHER" id="PTHR43294">
    <property type="entry name" value="SODIUM/POTASSIUM-TRANSPORTING ATPASE SUBUNIT ALPHA"/>
    <property type="match status" value="1"/>
</dbReference>
<dbReference type="WBParaSite" id="ASIM_0000836101-mRNA-1">
    <property type="protein sequence ID" value="ASIM_0000836101-mRNA-1"/>
    <property type="gene ID" value="ASIM_0000836101"/>
</dbReference>
<dbReference type="GO" id="GO:0030007">
    <property type="term" value="P:intracellular potassium ion homeostasis"/>
    <property type="evidence" value="ECO:0007669"/>
    <property type="project" value="TreeGrafter"/>
</dbReference>
<dbReference type="PANTHER" id="PTHR43294:SF21">
    <property type="entry name" value="CATION TRANSPORTING ATPASE"/>
    <property type="match status" value="1"/>
</dbReference>
<protein>
    <submittedName>
        <fullName evidence="6">ABC transmembrane type-1 domain-containing protein</fullName>
    </submittedName>
</protein>
<organism evidence="6">
    <name type="scientific">Anisakis simplex</name>
    <name type="common">Herring worm</name>
    <dbReference type="NCBI Taxonomy" id="6269"/>
    <lineage>
        <taxon>Eukaryota</taxon>
        <taxon>Metazoa</taxon>
        <taxon>Ecdysozoa</taxon>
        <taxon>Nematoda</taxon>
        <taxon>Chromadorea</taxon>
        <taxon>Rhabditida</taxon>
        <taxon>Spirurina</taxon>
        <taxon>Ascaridomorpha</taxon>
        <taxon>Ascaridoidea</taxon>
        <taxon>Anisakidae</taxon>
        <taxon>Anisakis</taxon>
        <taxon>Anisakis simplex complex</taxon>
    </lineage>
</organism>
<proteinExistence type="predicted"/>
<dbReference type="Proteomes" id="UP000267096">
    <property type="component" value="Unassembled WGS sequence"/>
</dbReference>
<dbReference type="GO" id="GO:0006883">
    <property type="term" value="P:intracellular sodium ion homeostasis"/>
    <property type="evidence" value="ECO:0007669"/>
    <property type="project" value="TreeGrafter"/>
</dbReference>
<dbReference type="GO" id="GO:0005391">
    <property type="term" value="F:P-type sodium:potassium-exchanging transporter activity"/>
    <property type="evidence" value="ECO:0007669"/>
    <property type="project" value="TreeGrafter"/>
</dbReference>
<reference evidence="4 5" key="2">
    <citation type="submission" date="2018-11" db="EMBL/GenBank/DDBJ databases">
        <authorList>
            <consortium name="Pathogen Informatics"/>
        </authorList>
    </citation>
    <scope>NUCLEOTIDE SEQUENCE [LARGE SCALE GENOMIC DNA]</scope>
</reference>
<evidence type="ECO:0000313" key="6">
    <source>
        <dbReference type="WBParaSite" id="ASIM_0000836101-mRNA-1"/>
    </source>
</evidence>
<name>A0A0M3JL34_ANISI</name>
<dbReference type="InterPro" id="IPR050510">
    <property type="entry name" value="Cation_transp_ATPase_P-type"/>
</dbReference>
<dbReference type="GO" id="GO:0036376">
    <property type="term" value="P:sodium ion export across plasma membrane"/>
    <property type="evidence" value="ECO:0007669"/>
    <property type="project" value="TreeGrafter"/>
</dbReference>
<evidence type="ECO:0000313" key="5">
    <source>
        <dbReference type="Proteomes" id="UP000267096"/>
    </source>
</evidence>
<dbReference type="GO" id="GO:1902600">
    <property type="term" value="P:proton transmembrane transport"/>
    <property type="evidence" value="ECO:0007669"/>
    <property type="project" value="TreeGrafter"/>
</dbReference>
<dbReference type="Gene3D" id="1.20.1110.10">
    <property type="entry name" value="Calcium-transporting ATPase, transmembrane domain"/>
    <property type="match status" value="1"/>
</dbReference>
<feature type="transmembrane region" description="Helical" evidence="3">
    <location>
        <begin position="40"/>
        <end position="58"/>
    </location>
</feature>
<keyword evidence="3" id="KW-0472">Membrane</keyword>